<accession>A0A3M8Q6M7</accession>
<keyword evidence="1" id="KW-0732">Signal</keyword>
<feature type="signal peptide" evidence="1">
    <location>
        <begin position="1"/>
        <end position="21"/>
    </location>
</feature>
<dbReference type="AlphaFoldDB" id="A0A3M8Q6M7"/>
<dbReference type="Proteomes" id="UP000280507">
    <property type="component" value="Unassembled WGS sequence"/>
</dbReference>
<dbReference type="Gene3D" id="3.90.420.10">
    <property type="entry name" value="Oxidoreductase, molybdopterin-binding domain"/>
    <property type="match status" value="1"/>
</dbReference>
<protein>
    <recommendedName>
        <fullName evidence="2">Oxidoreductase molybdopterin-binding domain-containing protein</fullName>
    </recommendedName>
</protein>
<reference evidence="3 4" key="1">
    <citation type="journal article" date="2012" name="Int. J. Syst. Evol. Microbiol.">
        <title>Marinomonas hwangdonensis sp. nov., isolated from seawater.</title>
        <authorList>
            <person name="Jung Y.T."/>
            <person name="Oh T.K."/>
            <person name="Yoon J.H."/>
        </authorList>
    </citation>
    <scope>NUCLEOTIDE SEQUENCE [LARGE SCALE GENOMIC DNA]</scope>
    <source>
        <strain evidence="3 4">HDW-15</strain>
    </source>
</reference>
<dbReference type="InterPro" id="IPR036374">
    <property type="entry name" value="OxRdtase_Mopterin-bd_sf"/>
</dbReference>
<dbReference type="Pfam" id="PF00174">
    <property type="entry name" value="Oxidored_molyb"/>
    <property type="match status" value="1"/>
</dbReference>
<dbReference type="EMBL" id="RIZG01000003">
    <property type="protein sequence ID" value="RNF51725.1"/>
    <property type="molecule type" value="Genomic_DNA"/>
</dbReference>
<evidence type="ECO:0000256" key="1">
    <source>
        <dbReference type="SAM" id="SignalP"/>
    </source>
</evidence>
<gene>
    <name evidence="3" type="ORF">EBI00_07515</name>
</gene>
<evidence type="ECO:0000313" key="4">
    <source>
        <dbReference type="Proteomes" id="UP000280507"/>
    </source>
</evidence>
<dbReference type="InterPro" id="IPR000572">
    <property type="entry name" value="OxRdtase_Mopterin-bd_dom"/>
</dbReference>
<dbReference type="RefSeq" id="WP_123095293.1">
    <property type="nucleotide sequence ID" value="NZ_RIZG01000003.1"/>
</dbReference>
<feature type="domain" description="Oxidoreductase molybdopterin-binding" evidence="2">
    <location>
        <begin position="61"/>
        <end position="139"/>
    </location>
</feature>
<proteinExistence type="predicted"/>
<keyword evidence="4" id="KW-1185">Reference proteome</keyword>
<dbReference type="OrthoDB" id="9798763at2"/>
<dbReference type="SUPFAM" id="SSF56524">
    <property type="entry name" value="Oxidoreductase molybdopterin-binding domain"/>
    <property type="match status" value="1"/>
</dbReference>
<sequence>MRLLSSFMTLLLVLSSSSVSASDQAKGSVLLTVSGAIDANETLEDIEFDMAMLNKLPQYTVTTQNPWAKGLHTYQGFSAVDLVARLGSQANLLQVSALNRYMTEIPLNDFVENGAIFATHQNGHAMSVRNLGPIMVIYPFDDRNDLKSEVFYGRSIWQVNQIKLVVTPE</sequence>
<feature type="chain" id="PRO_5017959418" description="Oxidoreductase molybdopterin-binding domain-containing protein" evidence="1">
    <location>
        <begin position="22"/>
        <end position="169"/>
    </location>
</feature>
<comment type="caution">
    <text evidence="3">The sequence shown here is derived from an EMBL/GenBank/DDBJ whole genome shotgun (WGS) entry which is preliminary data.</text>
</comment>
<evidence type="ECO:0000313" key="3">
    <source>
        <dbReference type="EMBL" id="RNF51725.1"/>
    </source>
</evidence>
<organism evidence="3 4">
    <name type="scientific">Marinomonas hwangdonensis</name>
    <dbReference type="NCBI Taxonomy" id="1053647"/>
    <lineage>
        <taxon>Bacteria</taxon>
        <taxon>Pseudomonadati</taxon>
        <taxon>Pseudomonadota</taxon>
        <taxon>Gammaproteobacteria</taxon>
        <taxon>Oceanospirillales</taxon>
        <taxon>Oceanospirillaceae</taxon>
        <taxon>Marinomonas</taxon>
    </lineage>
</organism>
<name>A0A3M8Q6M7_9GAMM</name>
<evidence type="ECO:0000259" key="2">
    <source>
        <dbReference type="Pfam" id="PF00174"/>
    </source>
</evidence>